<feature type="transmembrane region" description="Helical" evidence="1">
    <location>
        <begin position="7"/>
        <end position="28"/>
    </location>
</feature>
<reference evidence="3" key="1">
    <citation type="submission" date="2025-08" db="UniProtKB">
        <authorList>
            <consortium name="RefSeq"/>
        </authorList>
    </citation>
    <scope>IDENTIFICATION</scope>
</reference>
<protein>
    <submittedName>
        <fullName evidence="3">Eclosion hormone</fullName>
    </submittedName>
</protein>
<sequence>MIFTKRLFLTSLMIYVVFITIIVAHPSIGTCFRNCSQCKKFLGIYFDVQLCDEYCVKFKGKMTPDVEDPDSLAPFITNLNEVQ</sequence>
<organism evidence="2 3">
    <name type="scientific">Ceratosolen solmsi marchali</name>
    <dbReference type="NCBI Taxonomy" id="326594"/>
    <lineage>
        <taxon>Eukaryota</taxon>
        <taxon>Metazoa</taxon>
        <taxon>Ecdysozoa</taxon>
        <taxon>Arthropoda</taxon>
        <taxon>Hexapoda</taxon>
        <taxon>Insecta</taxon>
        <taxon>Pterygota</taxon>
        <taxon>Neoptera</taxon>
        <taxon>Endopterygota</taxon>
        <taxon>Hymenoptera</taxon>
        <taxon>Apocrita</taxon>
        <taxon>Proctotrupomorpha</taxon>
        <taxon>Chalcidoidea</taxon>
        <taxon>Agaonidae</taxon>
        <taxon>Agaoninae</taxon>
        <taxon>Ceratosolen</taxon>
    </lineage>
</organism>
<dbReference type="KEGG" id="csol:105367400"/>
<dbReference type="Proteomes" id="UP000695007">
    <property type="component" value="Unplaced"/>
</dbReference>
<evidence type="ECO:0000313" key="3">
    <source>
        <dbReference type="RefSeq" id="XP_011504399.1"/>
    </source>
</evidence>
<name>A0AAJ7E1I1_9HYME</name>
<keyword evidence="1" id="KW-0812">Transmembrane</keyword>
<dbReference type="GeneID" id="105367400"/>
<evidence type="ECO:0000313" key="2">
    <source>
        <dbReference type="Proteomes" id="UP000695007"/>
    </source>
</evidence>
<dbReference type="RefSeq" id="XP_011504399.1">
    <property type="nucleotide sequence ID" value="XM_011506097.1"/>
</dbReference>
<keyword evidence="1" id="KW-0472">Membrane</keyword>
<accession>A0AAJ7E1I1</accession>
<proteinExistence type="predicted"/>
<dbReference type="CTD" id="103935"/>
<dbReference type="AlphaFoldDB" id="A0AAJ7E1I1"/>
<dbReference type="GO" id="GO:0008255">
    <property type="term" value="F:ecdysis-triggering hormone activity"/>
    <property type="evidence" value="ECO:0007669"/>
    <property type="project" value="InterPro"/>
</dbReference>
<keyword evidence="2" id="KW-1185">Reference proteome</keyword>
<evidence type="ECO:0000256" key="1">
    <source>
        <dbReference type="SAM" id="Phobius"/>
    </source>
</evidence>
<keyword evidence="1" id="KW-1133">Transmembrane helix</keyword>
<dbReference type="GO" id="GO:0018990">
    <property type="term" value="P:ecdysis, chitin-based cuticle"/>
    <property type="evidence" value="ECO:0007669"/>
    <property type="project" value="InterPro"/>
</dbReference>
<gene>
    <name evidence="3" type="primary">LOC105367400</name>
</gene>
<dbReference type="GO" id="GO:0007218">
    <property type="term" value="P:neuropeptide signaling pathway"/>
    <property type="evidence" value="ECO:0007669"/>
    <property type="project" value="InterPro"/>
</dbReference>
<dbReference type="InterPro" id="IPR006825">
    <property type="entry name" value="Eclosion"/>
</dbReference>
<dbReference type="Pfam" id="PF04736">
    <property type="entry name" value="Eclosion"/>
    <property type="match status" value="1"/>
</dbReference>